<sequence length="68" mass="7980">MFGSRIEQEMSGKVPERNCLSKRKEDFLSHKKVKRVQIELGTYSDVQNVLAKCFRVKLCQVGYIRNLF</sequence>
<dbReference type="AlphaFoldDB" id="A0A1J1IB29"/>
<gene>
    <name evidence="1" type="ORF">CLUMA_CG010372</name>
</gene>
<accession>A0A1J1IB29</accession>
<dbReference type="EMBL" id="CVRI01000045">
    <property type="protein sequence ID" value="CRK96938.1"/>
    <property type="molecule type" value="Genomic_DNA"/>
</dbReference>
<evidence type="ECO:0000313" key="2">
    <source>
        <dbReference type="Proteomes" id="UP000183832"/>
    </source>
</evidence>
<protein>
    <submittedName>
        <fullName evidence="1">CLUMA_CG010372, isoform A</fullName>
    </submittedName>
</protein>
<dbReference type="Proteomes" id="UP000183832">
    <property type="component" value="Unassembled WGS sequence"/>
</dbReference>
<proteinExistence type="predicted"/>
<name>A0A1J1IB29_9DIPT</name>
<keyword evidence="2" id="KW-1185">Reference proteome</keyword>
<organism evidence="1 2">
    <name type="scientific">Clunio marinus</name>
    <dbReference type="NCBI Taxonomy" id="568069"/>
    <lineage>
        <taxon>Eukaryota</taxon>
        <taxon>Metazoa</taxon>
        <taxon>Ecdysozoa</taxon>
        <taxon>Arthropoda</taxon>
        <taxon>Hexapoda</taxon>
        <taxon>Insecta</taxon>
        <taxon>Pterygota</taxon>
        <taxon>Neoptera</taxon>
        <taxon>Endopterygota</taxon>
        <taxon>Diptera</taxon>
        <taxon>Nematocera</taxon>
        <taxon>Chironomoidea</taxon>
        <taxon>Chironomidae</taxon>
        <taxon>Clunio</taxon>
    </lineage>
</organism>
<reference evidence="1 2" key="1">
    <citation type="submission" date="2015-04" db="EMBL/GenBank/DDBJ databases">
        <authorList>
            <person name="Syromyatnikov M.Y."/>
            <person name="Popov V.N."/>
        </authorList>
    </citation>
    <scope>NUCLEOTIDE SEQUENCE [LARGE SCALE GENOMIC DNA]</scope>
</reference>
<evidence type="ECO:0000313" key="1">
    <source>
        <dbReference type="EMBL" id="CRK96938.1"/>
    </source>
</evidence>